<name>A0ABN1HZC2_9SPHN</name>
<comment type="caution">
    <text evidence="1">The sequence shown here is derived from an EMBL/GenBank/DDBJ whole genome shotgun (WGS) entry which is preliminary data.</text>
</comment>
<evidence type="ECO:0008006" key="3">
    <source>
        <dbReference type="Google" id="ProtNLM"/>
    </source>
</evidence>
<sequence>MRGLIGKWRKLQGEPWVREALVSAEGKAEPVSWIEPTIAAAASVEDKARAVSRATAERYRRMAIPGLPVAAWQPEVIAV</sequence>
<accession>A0ABN1HZC2</accession>
<evidence type="ECO:0000313" key="1">
    <source>
        <dbReference type="EMBL" id="GAA0675387.1"/>
    </source>
</evidence>
<dbReference type="Proteomes" id="UP001500238">
    <property type="component" value="Unassembled WGS sequence"/>
</dbReference>
<protein>
    <recommendedName>
        <fullName evidence="3">Transposase</fullName>
    </recommendedName>
</protein>
<evidence type="ECO:0000313" key="2">
    <source>
        <dbReference type="Proteomes" id="UP001500238"/>
    </source>
</evidence>
<organism evidence="1 2">
    <name type="scientific">Sphingomonas insulae</name>
    <dbReference type="NCBI Taxonomy" id="424800"/>
    <lineage>
        <taxon>Bacteria</taxon>
        <taxon>Pseudomonadati</taxon>
        <taxon>Pseudomonadota</taxon>
        <taxon>Alphaproteobacteria</taxon>
        <taxon>Sphingomonadales</taxon>
        <taxon>Sphingomonadaceae</taxon>
        <taxon>Sphingomonas</taxon>
    </lineage>
</organism>
<dbReference type="EMBL" id="BAAAES010000011">
    <property type="protein sequence ID" value="GAA0675387.1"/>
    <property type="molecule type" value="Genomic_DNA"/>
</dbReference>
<reference evidence="1 2" key="1">
    <citation type="journal article" date="2019" name="Int. J. Syst. Evol. Microbiol.">
        <title>The Global Catalogue of Microorganisms (GCM) 10K type strain sequencing project: providing services to taxonomists for standard genome sequencing and annotation.</title>
        <authorList>
            <consortium name="The Broad Institute Genomics Platform"/>
            <consortium name="The Broad Institute Genome Sequencing Center for Infectious Disease"/>
            <person name="Wu L."/>
            <person name="Ma J."/>
        </authorList>
    </citation>
    <scope>NUCLEOTIDE SEQUENCE [LARGE SCALE GENOMIC DNA]</scope>
    <source>
        <strain evidence="1 2">JCM 14603</strain>
    </source>
</reference>
<gene>
    <name evidence="1" type="ORF">GCM10009102_29540</name>
</gene>
<keyword evidence="2" id="KW-1185">Reference proteome</keyword>
<proteinExistence type="predicted"/>